<name>A0ABR9GQE6_9HYPH</name>
<keyword evidence="2" id="KW-1185">Reference proteome</keyword>
<sequence length="75" mass="8113">MRALSPSLMKQISLAIDAARSDGQINIVQIADRVQNDNPNENVALEDILSVALDMAQATGNVIVLEKAETEQLTH</sequence>
<evidence type="ECO:0000313" key="1">
    <source>
        <dbReference type="EMBL" id="MBE1205904.1"/>
    </source>
</evidence>
<dbReference type="Proteomes" id="UP000598227">
    <property type="component" value="Unassembled WGS sequence"/>
</dbReference>
<gene>
    <name evidence="1" type="ORF">IHE39_16535</name>
</gene>
<proteinExistence type="predicted"/>
<comment type="caution">
    <text evidence="1">The sequence shown here is derived from an EMBL/GenBank/DDBJ whole genome shotgun (WGS) entry which is preliminary data.</text>
</comment>
<protein>
    <submittedName>
        <fullName evidence="1">Uncharacterized protein</fullName>
    </submittedName>
</protein>
<reference evidence="1 2" key="1">
    <citation type="submission" date="2020-09" db="EMBL/GenBank/DDBJ databases">
        <title>Draft Genome Sequence of Aminobacter carboxidus type strain DSM 1086, a soil Gram-negative carboxydobacterium.</title>
        <authorList>
            <person name="Turrini P."/>
            <person name="Tescari M."/>
            <person name="Artuso I."/>
            <person name="Lugli G.A."/>
            <person name="Frangipani E."/>
            <person name="Ventura M."/>
            <person name="Visca P."/>
        </authorList>
    </citation>
    <scope>NUCLEOTIDE SEQUENCE [LARGE SCALE GENOMIC DNA]</scope>
    <source>
        <strain evidence="1 2">DSM 1086</strain>
    </source>
</reference>
<evidence type="ECO:0000313" key="2">
    <source>
        <dbReference type="Proteomes" id="UP000598227"/>
    </source>
</evidence>
<dbReference type="RefSeq" id="WP_192567213.1">
    <property type="nucleotide sequence ID" value="NZ_JACZEP010000005.1"/>
</dbReference>
<organism evidence="1 2">
    <name type="scientific">Aminobacter carboxidus</name>
    <dbReference type="NCBI Taxonomy" id="376165"/>
    <lineage>
        <taxon>Bacteria</taxon>
        <taxon>Pseudomonadati</taxon>
        <taxon>Pseudomonadota</taxon>
        <taxon>Alphaproteobacteria</taxon>
        <taxon>Hyphomicrobiales</taxon>
        <taxon>Phyllobacteriaceae</taxon>
        <taxon>Aminobacter</taxon>
    </lineage>
</organism>
<dbReference type="EMBL" id="JACZEP010000005">
    <property type="protein sequence ID" value="MBE1205904.1"/>
    <property type="molecule type" value="Genomic_DNA"/>
</dbReference>
<accession>A0ABR9GQE6</accession>